<evidence type="ECO:0000313" key="3">
    <source>
        <dbReference type="EMBL" id="MCQ8828598.1"/>
    </source>
</evidence>
<organism evidence="3 4">
    <name type="scientific">Streptomyces malaysiensis subsp. samsunensis</name>
    <dbReference type="NCBI Taxonomy" id="459658"/>
    <lineage>
        <taxon>Bacteria</taxon>
        <taxon>Bacillati</taxon>
        <taxon>Actinomycetota</taxon>
        <taxon>Actinomycetes</taxon>
        <taxon>Kitasatosporales</taxon>
        <taxon>Streptomycetaceae</taxon>
        <taxon>Streptomyces</taxon>
        <taxon>Streptomyces violaceusniger group</taxon>
    </lineage>
</organism>
<dbReference type="Proteomes" id="UP001142400">
    <property type="component" value="Unassembled WGS sequence"/>
</dbReference>
<sequence length="83" mass="8261">MSARGPKPAAVEAAASAAESSPAAGSSSAGPASLDLLDDLVRRCAALEDPAEQGEAMNRTDYLLLVLATILLPAALVLLGSSL</sequence>
<evidence type="ECO:0000256" key="1">
    <source>
        <dbReference type="SAM" id="MobiDB-lite"/>
    </source>
</evidence>
<proteinExistence type="predicted"/>
<protein>
    <submittedName>
        <fullName evidence="3">Uncharacterized protein</fullName>
    </submittedName>
</protein>
<feature type="region of interest" description="Disordered" evidence="1">
    <location>
        <begin position="1"/>
        <end position="30"/>
    </location>
</feature>
<keyword evidence="2" id="KW-1133">Transmembrane helix</keyword>
<feature type="compositionally biased region" description="Low complexity" evidence="1">
    <location>
        <begin position="9"/>
        <end position="30"/>
    </location>
</feature>
<dbReference type="RefSeq" id="WP_257630069.1">
    <property type="nucleotide sequence ID" value="NZ_JANIIC010000004.1"/>
</dbReference>
<reference evidence="3" key="1">
    <citation type="submission" date="2022-06" db="EMBL/GenBank/DDBJ databases">
        <title>WGS of actinobacteria.</title>
        <authorList>
            <person name="Thawai C."/>
        </authorList>
    </citation>
    <scope>NUCLEOTIDE SEQUENCE</scope>
    <source>
        <strain evidence="3">DSM 42010</strain>
    </source>
</reference>
<feature type="transmembrane region" description="Helical" evidence="2">
    <location>
        <begin position="62"/>
        <end position="81"/>
    </location>
</feature>
<evidence type="ECO:0000256" key="2">
    <source>
        <dbReference type="SAM" id="Phobius"/>
    </source>
</evidence>
<keyword evidence="2" id="KW-0812">Transmembrane</keyword>
<gene>
    <name evidence="3" type="ORF">NQU54_05765</name>
</gene>
<evidence type="ECO:0000313" key="4">
    <source>
        <dbReference type="Proteomes" id="UP001142400"/>
    </source>
</evidence>
<comment type="caution">
    <text evidence="3">The sequence shown here is derived from an EMBL/GenBank/DDBJ whole genome shotgun (WGS) entry which is preliminary data.</text>
</comment>
<name>A0A9X2RSE3_STRMQ</name>
<dbReference type="EMBL" id="JANIIC010000004">
    <property type="protein sequence ID" value="MCQ8828598.1"/>
    <property type="molecule type" value="Genomic_DNA"/>
</dbReference>
<keyword evidence="4" id="KW-1185">Reference proteome</keyword>
<dbReference type="AlphaFoldDB" id="A0A9X2RSE3"/>
<accession>A0A9X2RSE3</accession>
<keyword evidence="2" id="KW-0472">Membrane</keyword>